<dbReference type="Gene3D" id="1.10.30.50">
    <property type="match status" value="1"/>
</dbReference>
<dbReference type="CDD" id="cd00085">
    <property type="entry name" value="HNHc"/>
    <property type="match status" value="1"/>
</dbReference>
<accession>A0ABT3LAQ5</accession>
<keyword evidence="2" id="KW-0378">Hydrolase</keyword>
<evidence type="ECO:0000313" key="3">
    <source>
        <dbReference type="Proteomes" id="UP001526426"/>
    </source>
</evidence>
<keyword evidence="2" id="KW-0540">Nuclease</keyword>
<keyword evidence="3" id="KW-1185">Reference proteome</keyword>
<reference evidence="2 3" key="1">
    <citation type="submission" date="2021-08" db="EMBL/GenBank/DDBJ databases">
        <title>Draft genome sequence of Spirulina subsalsa with high tolerance to salinity and hype-accumulation of phycocyanin.</title>
        <authorList>
            <person name="Pei H."/>
            <person name="Jiang L."/>
        </authorList>
    </citation>
    <scope>NUCLEOTIDE SEQUENCE [LARGE SCALE GENOMIC DNA]</scope>
    <source>
        <strain evidence="2 3">FACHB-351</strain>
    </source>
</reference>
<dbReference type="SMART" id="SM00507">
    <property type="entry name" value="HNHc"/>
    <property type="match status" value="1"/>
</dbReference>
<dbReference type="EMBL" id="JAIHOM010000149">
    <property type="protein sequence ID" value="MCW6038567.1"/>
    <property type="molecule type" value="Genomic_DNA"/>
</dbReference>
<evidence type="ECO:0000259" key="1">
    <source>
        <dbReference type="SMART" id="SM00507"/>
    </source>
</evidence>
<dbReference type="RefSeq" id="WP_265266480.1">
    <property type="nucleotide sequence ID" value="NZ_JAIHOM010000149.1"/>
</dbReference>
<protein>
    <submittedName>
        <fullName evidence="2">HNH endonuclease</fullName>
    </submittedName>
</protein>
<comment type="caution">
    <text evidence="2">The sequence shown here is derived from an EMBL/GenBank/DDBJ whole genome shotgun (WGS) entry which is preliminary data.</text>
</comment>
<proteinExistence type="predicted"/>
<dbReference type="GO" id="GO:0004519">
    <property type="term" value="F:endonuclease activity"/>
    <property type="evidence" value="ECO:0007669"/>
    <property type="project" value="UniProtKB-KW"/>
</dbReference>
<dbReference type="InterPro" id="IPR029471">
    <property type="entry name" value="HNH_5"/>
</dbReference>
<dbReference type="InterPro" id="IPR052892">
    <property type="entry name" value="NA-targeting_endonuclease"/>
</dbReference>
<evidence type="ECO:0000313" key="2">
    <source>
        <dbReference type="EMBL" id="MCW6038567.1"/>
    </source>
</evidence>
<organism evidence="2 3">
    <name type="scientific">Spirulina subsalsa FACHB-351</name>
    <dbReference type="NCBI Taxonomy" id="234711"/>
    <lineage>
        <taxon>Bacteria</taxon>
        <taxon>Bacillati</taxon>
        <taxon>Cyanobacteriota</taxon>
        <taxon>Cyanophyceae</taxon>
        <taxon>Spirulinales</taxon>
        <taxon>Spirulinaceae</taxon>
        <taxon>Spirulina</taxon>
    </lineage>
</organism>
<sequence length="169" mass="19483">MSVTELLTESVVVFSKNYLPLSRINLRRAILLLVTQKAEPLDFYSQEGWEIRSCSVVLWIPIHIRLTVASTERVWKTPSVTRREVLRRDHHRCQYCGSHKKLTLDHVIPRSKGGKHSWDNVVIACERCNGFKGDRTPQQAGMELRTQPKPPANPTLLFANQFWGDYISD</sequence>
<name>A0ABT3LAQ5_9CYAN</name>
<dbReference type="PANTHER" id="PTHR33877">
    <property type="entry name" value="SLL1193 PROTEIN"/>
    <property type="match status" value="1"/>
</dbReference>
<dbReference type="InterPro" id="IPR003615">
    <property type="entry name" value="HNH_nuc"/>
</dbReference>
<keyword evidence="2" id="KW-0255">Endonuclease</keyword>
<dbReference type="PANTHER" id="PTHR33877:SF2">
    <property type="entry name" value="OS07G0170200 PROTEIN"/>
    <property type="match status" value="1"/>
</dbReference>
<dbReference type="Pfam" id="PF14279">
    <property type="entry name" value="HNH_5"/>
    <property type="match status" value="1"/>
</dbReference>
<feature type="domain" description="HNH nuclease" evidence="1">
    <location>
        <begin position="80"/>
        <end position="130"/>
    </location>
</feature>
<gene>
    <name evidence="2" type="ORF">K4A83_20150</name>
</gene>
<dbReference type="Proteomes" id="UP001526426">
    <property type="component" value="Unassembled WGS sequence"/>
</dbReference>